<reference evidence="2 3" key="1">
    <citation type="journal article" date="2019" name="Int. J. Syst. Evol. Microbiol.">
        <title>The Global Catalogue of Microorganisms (GCM) 10K type strain sequencing project: providing services to taxonomists for standard genome sequencing and annotation.</title>
        <authorList>
            <consortium name="The Broad Institute Genomics Platform"/>
            <consortium name="The Broad Institute Genome Sequencing Center for Infectious Disease"/>
            <person name="Wu L."/>
            <person name="Ma J."/>
        </authorList>
    </citation>
    <scope>NUCLEOTIDE SEQUENCE [LARGE SCALE GENOMIC DNA]</scope>
    <source>
        <strain evidence="2 3">XZYJT29</strain>
    </source>
</reference>
<dbReference type="AlphaFoldDB" id="A0ABD5Y6C2"/>
<name>A0ABD5Y6C2_9EURY</name>
<proteinExistence type="predicted"/>
<dbReference type="EMBL" id="JBHTAS010000002">
    <property type="protein sequence ID" value="MFC7142905.1"/>
    <property type="molecule type" value="Genomic_DNA"/>
</dbReference>
<dbReference type="GeneID" id="78823267"/>
<feature type="region of interest" description="Disordered" evidence="1">
    <location>
        <begin position="48"/>
        <end position="131"/>
    </location>
</feature>
<evidence type="ECO:0008006" key="4">
    <source>
        <dbReference type="Google" id="ProtNLM"/>
    </source>
</evidence>
<accession>A0ABD5Y6C2</accession>
<protein>
    <recommendedName>
        <fullName evidence="4">Transposase</fullName>
    </recommendedName>
</protein>
<dbReference type="Proteomes" id="UP001596432">
    <property type="component" value="Unassembled WGS sequence"/>
</dbReference>
<evidence type="ECO:0000313" key="2">
    <source>
        <dbReference type="EMBL" id="MFC7142905.1"/>
    </source>
</evidence>
<feature type="compositionally biased region" description="Basic and acidic residues" evidence="1">
    <location>
        <begin position="74"/>
        <end position="95"/>
    </location>
</feature>
<keyword evidence="3" id="KW-1185">Reference proteome</keyword>
<organism evidence="2 3">
    <name type="scientific">Halosimplex aquaticum</name>
    <dbReference type="NCBI Taxonomy" id="3026162"/>
    <lineage>
        <taxon>Archaea</taxon>
        <taxon>Methanobacteriati</taxon>
        <taxon>Methanobacteriota</taxon>
        <taxon>Stenosarchaea group</taxon>
        <taxon>Halobacteria</taxon>
        <taxon>Halobacteriales</taxon>
        <taxon>Haloarculaceae</taxon>
        <taxon>Halosimplex</taxon>
    </lineage>
</organism>
<sequence>MPEIEIRFRNETEYHRLRTIRDKYGVQWRGMLIQGAKRLEGREIWFTDQKRGEASTEPFQGHGSVRSHGREKRRREELTESSRHDGPGSSAEDHNPVSSLFDSRGSLRTLDTGARHERPSVDEFSPVEVER</sequence>
<evidence type="ECO:0000313" key="3">
    <source>
        <dbReference type="Proteomes" id="UP001596432"/>
    </source>
</evidence>
<dbReference type="RefSeq" id="WP_274326355.1">
    <property type="nucleotide sequence ID" value="NZ_CP118159.1"/>
</dbReference>
<gene>
    <name evidence="2" type="ORF">ACFQMA_24150</name>
</gene>
<comment type="caution">
    <text evidence="2">The sequence shown here is derived from an EMBL/GenBank/DDBJ whole genome shotgun (WGS) entry which is preliminary data.</text>
</comment>
<evidence type="ECO:0000256" key="1">
    <source>
        <dbReference type="SAM" id="MobiDB-lite"/>
    </source>
</evidence>